<keyword evidence="7" id="KW-1185">Reference proteome</keyword>
<comment type="similarity">
    <text evidence="1">Belongs to the CENP-X/MHF2 family.</text>
</comment>
<evidence type="ECO:0000256" key="3">
    <source>
        <dbReference type="ARBA" id="ARBA00023125"/>
    </source>
</evidence>
<dbReference type="HOGENOM" id="CLU_1993163_0_0_1"/>
<keyword evidence="3" id="KW-0238">DNA-binding</keyword>
<keyword evidence="2" id="KW-0227">DNA damage</keyword>
<sequence>MTSEPEDTPTYKAQTISQIFQSAIDSDARMKSSTVTLSTEYLRLLAVELFHAAKDKARQDSAAGGSIKPEHLEVVLAGTLRYATILRLPPCNLFRSWLTKGRQDPSAKTATRRLARRDRAIDRPI</sequence>
<reference evidence="6 7" key="1">
    <citation type="journal article" date="2011" name="J. Gen. Appl. Microbiol.">
        <title>Draft genome sequencing of the enigmatic basidiomycete Mixia osmundae.</title>
        <authorList>
            <person name="Nishida H."/>
            <person name="Nagatsuka Y."/>
            <person name="Sugiyama J."/>
        </authorList>
    </citation>
    <scope>NUCLEOTIDE SEQUENCE [LARGE SCALE GENOMIC DNA]</scope>
    <source>
        <strain evidence="7">CBS 9802 / IAM 14324 / JCM 22182 / KY 12970</strain>
    </source>
</reference>
<evidence type="ECO:0000256" key="4">
    <source>
        <dbReference type="ARBA" id="ARBA00023204"/>
    </source>
</evidence>
<dbReference type="InParanoid" id="G7E2N8"/>
<dbReference type="Proteomes" id="UP000009131">
    <property type="component" value="Unassembled WGS sequence"/>
</dbReference>
<dbReference type="GO" id="GO:0003677">
    <property type="term" value="F:DNA binding"/>
    <property type="evidence" value="ECO:0007669"/>
    <property type="project" value="UniProtKB-KW"/>
</dbReference>
<dbReference type="AlphaFoldDB" id="G7E2N8"/>
<evidence type="ECO:0000313" key="7">
    <source>
        <dbReference type="Proteomes" id="UP000009131"/>
    </source>
</evidence>
<dbReference type="InterPro" id="IPR018552">
    <property type="entry name" value="CENP-X"/>
</dbReference>
<evidence type="ECO:0000256" key="1">
    <source>
        <dbReference type="ARBA" id="ARBA00009359"/>
    </source>
</evidence>
<dbReference type="EMBL" id="BABT02000110">
    <property type="protein sequence ID" value="GAA97098.1"/>
    <property type="molecule type" value="Genomic_DNA"/>
</dbReference>
<protein>
    <recommendedName>
        <fullName evidence="8">Centromere protein X</fullName>
    </recommendedName>
</protein>
<feature type="region of interest" description="Disordered" evidence="5">
    <location>
        <begin position="101"/>
        <end position="125"/>
    </location>
</feature>
<keyword evidence="4" id="KW-0234">DNA repair</keyword>
<dbReference type="GO" id="GO:0051382">
    <property type="term" value="P:kinetochore assembly"/>
    <property type="evidence" value="ECO:0007669"/>
    <property type="project" value="InterPro"/>
</dbReference>
<proteinExistence type="inferred from homology"/>
<comment type="caution">
    <text evidence="6">The sequence shown here is derived from an EMBL/GenBank/DDBJ whole genome shotgun (WGS) entry which is preliminary data.</text>
</comment>
<reference evidence="6 7" key="2">
    <citation type="journal article" date="2012" name="Open Biol.">
        <title>Characteristics of nucleosomes and linker DNA regions on the genome of the basidiomycete Mixia osmundae revealed by mono- and dinucleosome mapping.</title>
        <authorList>
            <person name="Nishida H."/>
            <person name="Kondo S."/>
            <person name="Matsumoto T."/>
            <person name="Suzuki Y."/>
            <person name="Yoshikawa H."/>
            <person name="Taylor T.D."/>
            <person name="Sugiyama J."/>
        </authorList>
    </citation>
    <scope>NUCLEOTIDE SEQUENCE [LARGE SCALE GENOMIC DNA]</scope>
    <source>
        <strain evidence="7">CBS 9802 / IAM 14324 / JCM 22182 / KY 12970</strain>
    </source>
</reference>
<evidence type="ECO:0000313" key="6">
    <source>
        <dbReference type="EMBL" id="GAA97098.1"/>
    </source>
</evidence>
<dbReference type="Pfam" id="PF09415">
    <property type="entry name" value="CENP-X"/>
    <property type="match status" value="1"/>
</dbReference>
<name>G7E2N8_MIXOS</name>
<evidence type="ECO:0000256" key="5">
    <source>
        <dbReference type="SAM" id="MobiDB-lite"/>
    </source>
</evidence>
<accession>G7E2N8</accession>
<organism evidence="6 7">
    <name type="scientific">Mixia osmundae (strain CBS 9802 / IAM 14324 / JCM 22182 / KY 12970)</name>
    <dbReference type="NCBI Taxonomy" id="764103"/>
    <lineage>
        <taxon>Eukaryota</taxon>
        <taxon>Fungi</taxon>
        <taxon>Dikarya</taxon>
        <taxon>Basidiomycota</taxon>
        <taxon>Pucciniomycotina</taxon>
        <taxon>Mixiomycetes</taxon>
        <taxon>Mixiales</taxon>
        <taxon>Mixiaceae</taxon>
        <taxon>Mixia</taxon>
    </lineage>
</organism>
<dbReference type="GO" id="GO:0006281">
    <property type="term" value="P:DNA repair"/>
    <property type="evidence" value="ECO:0007669"/>
    <property type="project" value="UniProtKB-KW"/>
</dbReference>
<evidence type="ECO:0008006" key="8">
    <source>
        <dbReference type="Google" id="ProtNLM"/>
    </source>
</evidence>
<gene>
    <name evidence="6" type="primary">Mo03773</name>
    <name evidence="6" type="ORF">E5Q_03773</name>
</gene>
<dbReference type="CDD" id="cd22921">
    <property type="entry name" value="HFD_CENP-X"/>
    <property type="match status" value="1"/>
</dbReference>
<evidence type="ECO:0000256" key="2">
    <source>
        <dbReference type="ARBA" id="ARBA00022763"/>
    </source>
</evidence>
<dbReference type="OrthoDB" id="2500381at2759"/>